<dbReference type="AlphaFoldDB" id="A0AAV9PR91"/>
<dbReference type="InterPro" id="IPR001841">
    <property type="entry name" value="Znf_RING"/>
</dbReference>
<reference evidence="3 4" key="1">
    <citation type="submission" date="2023-08" db="EMBL/GenBank/DDBJ databases">
        <title>Black Yeasts Isolated from many extreme environments.</title>
        <authorList>
            <person name="Coleine C."/>
            <person name="Stajich J.E."/>
            <person name="Selbmann L."/>
        </authorList>
    </citation>
    <scope>NUCLEOTIDE SEQUENCE [LARGE SCALE GENOMIC DNA]</scope>
    <source>
        <strain evidence="3 4">CCFEE 5935</strain>
    </source>
</reference>
<dbReference type="InterPro" id="IPR013083">
    <property type="entry name" value="Znf_RING/FYVE/PHD"/>
</dbReference>
<keyword evidence="1" id="KW-0863">Zinc-finger</keyword>
<feature type="domain" description="RING-type" evidence="2">
    <location>
        <begin position="54"/>
        <end position="95"/>
    </location>
</feature>
<dbReference type="Gene3D" id="3.30.40.10">
    <property type="entry name" value="Zinc/RING finger domain, C3HC4 (zinc finger)"/>
    <property type="match status" value="1"/>
</dbReference>
<comment type="caution">
    <text evidence="3">The sequence shown here is derived from an EMBL/GenBank/DDBJ whole genome shotgun (WGS) entry which is preliminary data.</text>
</comment>
<evidence type="ECO:0000313" key="3">
    <source>
        <dbReference type="EMBL" id="KAK5175285.1"/>
    </source>
</evidence>
<gene>
    <name evidence="3" type="ORF">LTR77_000423</name>
</gene>
<sequence>MAVDYIFATSILLNMASKIITPKTELTYRSIEALLAANRCKPRQRKAAPTDHECNICYDLEAQQVRIPCCNRLCGLICLDKWLKEQDSHHCPYCRQQLLKRPTSAALRVRARVQELVDMVPAEEWQDFRQQLSSFELWVLDYRARGLDPRFNLWLHTTPRSAKHLVLYMSSPHGEDRRLLLRVWEGSGLAGCHHVGPVWRGLRKVREAAVKTAGFVLGAYGFKRERTFSRGGHGKT</sequence>
<keyword evidence="4" id="KW-1185">Reference proteome</keyword>
<protein>
    <recommendedName>
        <fullName evidence="2">RING-type domain-containing protein</fullName>
    </recommendedName>
</protein>
<dbReference type="Proteomes" id="UP001337655">
    <property type="component" value="Unassembled WGS sequence"/>
</dbReference>
<dbReference type="RefSeq" id="XP_064663923.1">
    <property type="nucleotide sequence ID" value="XM_064797689.1"/>
</dbReference>
<dbReference type="GeneID" id="89921773"/>
<accession>A0AAV9PR91</accession>
<name>A0AAV9PR91_9PEZI</name>
<evidence type="ECO:0000313" key="4">
    <source>
        <dbReference type="Proteomes" id="UP001337655"/>
    </source>
</evidence>
<organism evidence="3 4">
    <name type="scientific">Saxophila tyrrhenica</name>
    <dbReference type="NCBI Taxonomy" id="1690608"/>
    <lineage>
        <taxon>Eukaryota</taxon>
        <taxon>Fungi</taxon>
        <taxon>Dikarya</taxon>
        <taxon>Ascomycota</taxon>
        <taxon>Pezizomycotina</taxon>
        <taxon>Dothideomycetes</taxon>
        <taxon>Dothideomycetidae</taxon>
        <taxon>Mycosphaerellales</taxon>
        <taxon>Extremaceae</taxon>
        <taxon>Saxophila</taxon>
    </lineage>
</organism>
<dbReference type="SUPFAM" id="SSF57850">
    <property type="entry name" value="RING/U-box"/>
    <property type="match status" value="1"/>
</dbReference>
<dbReference type="GO" id="GO:0008270">
    <property type="term" value="F:zinc ion binding"/>
    <property type="evidence" value="ECO:0007669"/>
    <property type="project" value="UniProtKB-KW"/>
</dbReference>
<keyword evidence="1" id="KW-0862">Zinc</keyword>
<evidence type="ECO:0000259" key="2">
    <source>
        <dbReference type="PROSITE" id="PS50089"/>
    </source>
</evidence>
<keyword evidence="1" id="KW-0479">Metal-binding</keyword>
<dbReference type="EMBL" id="JAVRRT010000001">
    <property type="protein sequence ID" value="KAK5175285.1"/>
    <property type="molecule type" value="Genomic_DNA"/>
</dbReference>
<evidence type="ECO:0000256" key="1">
    <source>
        <dbReference type="PROSITE-ProRule" id="PRU00175"/>
    </source>
</evidence>
<dbReference type="PROSITE" id="PS50089">
    <property type="entry name" value="ZF_RING_2"/>
    <property type="match status" value="1"/>
</dbReference>
<proteinExistence type="predicted"/>